<dbReference type="AlphaFoldDB" id="A0A158Q587"/>
<feature type="transmembrane region" description="Helical" evidence="2">
    <location>
        <begin position="40"/>
        <end position="58"/>
    </location>
</feature>
<evidence type="ECO:0000313" key="7">
    <source>
        <dbReference type="Proteomes" id="UP000274756"/>
    </source>
</evidence>
<evidence type="ECO:0000313" key="5">
    <source>
        <dbReference type="EMBL" id="VDN51442.1"/>
    </source>
</evidence>
<proteinExistence type="inferred from homology"/>
<feature type="region of interest" description="Disordered" evidence="3">
    <location>
        <begin position="315"/>
        <end position="340"/>
    </location>
</feature>
<dbReference type="Proteomes" id="UP000038040">
    <property type="component" value="Unplaced"/>
</dbReference>
<feature type="domain" description="Lunapark zinc ribbon" evidence="4">
    <location>
        <begin position="215"/>
        <end position="264"/>
    </location>
</feature>
<comment type="similarity">
    <text evidence="1 2">Belongs to the lunapark family.</text>
</comment>
<reference evidence="5 7" key="2">
    <citation type="submission" date="2018-11" db="EMBL/GenBank/DDBJ databases">
        <authorList>
            <consortium name="Pathogen Informatics"/>
        </authorList>
    </citation>
    <scope>NUCLEOTIDE SEQUENCE [LARGE SCALE GENOMIC DNA]</scope>
</reference>
<dbReference type="PANTHER" id="PTHR22166">
    <property type="entry name" value="ENDOPLASMIC RETICULUM JUNCTION FORMATION PROTEIN LUNAPARK"/>
    <property type="match status" value="1"/>
</dbReference>
<keyword evidence="2" id="KW-0256">Endoplasmic reticulum</keyword>
<dbReference type="WBParaSite" id="DME_0000680101-mRNA-1">
    <property type="protein sequence ID" value="DME_0000680101-mRNA-1"/>
    <property type="gene ID" value="DME_0000680101"/>
</dbReference>
<dbReference type="GO" id="GO:0098826">
    <property type="term" value="C:endoplasmic reticulum tubular network membrane"/>
    <property type="evidence" value="ECO:0007669"/>
    <property type="project" value="UniProtKB-UniRule"/>
</dbReference>
<comment type="function">
    <text evidence="2">Plays a role in determining ER morphology.</text>
</comment>
<dbReference type="STRING" id="318479.A0A158Q587"/>
<name>A0A158Q587_DRAME</name>
<sequence length="340" mass="39274">MGNILFRRKKIITEELQKLHERHQLLEEQIRNNISSKHSIQCFSTLVLLACMTVSIGISLFRARDSAQCILYSLISFFAGMVVLYSTRFITEKFFNWCIQKKRDACYEIVKKKHEILERVKETETFKVAKEILDEFGESAYHPPASSNMSKINPANEVTSVQHISSSDSAPYRFNSSLNQLRKRTNAQSIDSKTEVVNPMKMPPRPFVRQSRSVIEKFVDFVFGDGPNNRYALICSHCYEHNGMSREEEFDYMSYRCWVCGEFNPARRQRRSIFVPHIERKNSNQSRDSLGKSRFNVADVIDTNCAKDSLVEKLENDIPTSGEEKMLNSHGGDSHEEEIS</sequence>
<keyword evidence="2" id="KW-0862">Zinc</keyword>
<comment type="domain">
    <text evidence="2">The C4-type zinc finger motif is necessary both for its ER three-way tubular junction localization and formation.</text>
</comment>
<keyword evidence="2" id="KW-0472">Membrane</keyword>
<evidence type="ECO:0000256" key="1">
    <source>
        <dbReference type="ARBA" id="ARBA00009940"/>
    </source>
</evidence>
<accession>A0A158Q587</accession>
<organism evidence="6 8">
    <name type="scientific">Dracunculus medinensis</name>
    <name type="common">Guinea worm</name>
    <dbReference type="NCBI Taxonomy" id="318479"/>
    <lineage>
        <taxon>Eukaryota</taxon>
        <taxon>Metazoa</taxon>
        <taxon>Ecdysozoa</taxon>
        <taxon>Nematoda</taxon>
        <taxon>Chromadorea</taxon>
        <taxon>Rhabditida</taxon>
        <taxon>Spirurina</taxon>
        <taxon>Dracunculoidea</taxon>
        <taxon>Dracunculidae</taxon>
        <taxon>Dracunculus</taxon>
    </lineage>
</organism>
<dbReference type="Proteomes" id="UP000274756">
    <property type="component" value="Unassembled WGS sequence"/>
</dbReference>
<dbReference type="GO" id="GO:0008270">
    <property type="term" value="F:zinc ion binding"/>
    <property type="evidence" value="ECO:0007669"/>
    <property type="project" value="UniProtKB-KW"/>
</dbReference>
<protein>
    <recommendedName>
        <fullName evidence="2">Endoplasmic reticulum junction formation protein lunapark</fullName>
    </recommendedName>
</protein>
<reference evidence="8" key="1">
    <citation type="submission" date="2016-04" db="UniProtKB">
        <authorList>
            <consortium name="WormBaseParasite"/>
        </authorList>
    </citation>
    <scope>IDENTIFICATION</scope>
</reference>
<feature type="transmembrane region" description="Helical" evidence="2">
    <location>
        <begin position="70"/>
        <end position="91"/>
    </location>
</feature>
<dbReference type="InterPro" id="IPR040115">
    <property type="entry name" value="Lnp"/>
</dbReference>
<dbReference type="EMBL" id="UYYG01000021">
    <property type="protein sequence ID" value="VDN51442.1"/>
    <property type="molecule type" value="Genomic_DNA"/>
</dbReference>
<dbReference type="InterPro" id="IPR019273">
    <property type="entry name" value="Lunapark_Znf"/>
</dbReference>
<evidence type="ECO:0000256" key="2">
    <source>
        <dbReference type="RuleBase" id="RU367073"/>
    </source>
</evidence>
<comment type="subcellular location">
    <subcellularLocation>
        <location evidence="2">Endoplasmic reticulum membrane</location>
        <topology evidence="2">Multi-pass membrane protein</topology>
    </subcellularLocation>
</comment>
<keyword evidence="7" id="KW-1185">Reference proteome</keyword>
<keyword evidence="2" id="KW-0479">Metal-binding</keyword>
<dbReference type="PANTHER" id="PTHR22166:SF12">
    <property type="entry name" value="ENDOPLASMIC RETICULUM JUNCTION FORMATION PROTEIN LUNAPARK"/>
    <property type="match status" value="1"/>
</dbReference>
<keyword evidence="2" id="KW-0812">Transmembrane</keyword>
<gene>
    <name evidence="5" type="ORF">DME_LOCUS1415</name>
</gene>
<dbReference type="OrthoDB" id="3169036at2759"/>
<evidence type="ECO:0000256" key="3">
    <source>
        <dbReference type="SAM" id="MobiDB-lite"/>
    </source>
</evidence>
<dbReference type="GO" id="GO:0071788">
    <property type="term" value="P:endoplasmic reticulum tubular network maintenance"/>
    <property type="evidence" value="ECO:0007669"/>
    <property type="project" value="UniProtKB-UniRule"/>
</dbReference>
<keyword evidence="2" id="KW-1133">Transmembrane helix</keyword>
<dbReference type="GO" id="GO:1903373">
    <property type="term" value="P:positive regulation of endoplasmic reticulum tubular network organization"/>
    <property type="evidence" value="ECO:0007669"/>
    <property type="project" value="UniProtKB-UniRule"/>
</dbReference>
<evidence type="ECO:0000313" key="6">
    <source>
        <dbReference type="Proteomes" id="UP000038040"/>
    </source>
</evidence>
<dbReference type="Pfam" id="PF10058">
    <property type="entry name" value="Zn_ribbon_10"/>
    <property type="match status" value="1"/>
</dbReference>
<evidence type="ECO:0000259" key="4">
    <source>
        <dbReference type="Pfam" id="PF10058"/>
    </source>
</evidence>
<evidence type="ECO:0000313" key="8">
    <source>
        <dbReference type="WBParaSite" id="DME_0000680101-mRNA-1"/>
    </source>
</evidence>
<keyword evidence="2" id="KW-0863">Zinc-finger</keyword>